<evidence type="ECO:0000313" key="11">
    <source>
        <dbReference type="Proteomes" id="UP000037392"/>
    </source>
</evidence>
<evidence type="ECO:0000313" key="10">
    <source>
        <dbReference type="EMBL" id="KMW20186.1"/>
    </source>
</evidence>
<evidence type="ECO:0000256" key="3">
    <source>
        <dbReference type="ARBA" id="ARBA00022691"/>
    </source>
</evidence>
<dbReference type="PANTHER" id="PTHR30538">
    <property type="entry name" value="LYSINE 2,3-AMINOMUTASE-RELATED"/>
    <property type="match status" value="1"/>
</dbReference>
<evidence type="ECO:0000256" key="7">
    <source>
        <dbReference type="ARBA" id="ARBA00023014"/>
    </source>
</evidence>
<protein>
    <recommendedName>
        <fullName evidence="9">Radical SAM core domain-containing protein</fullName>
    </recommendedName>
</protein>
<accession>A0A0J9C6Z0</accession>
<keyword evidence="2 8" id="KW-0004">4Fe-4S</keyword>
<sequence>MNWKEALRTNVTKAGELREYMDLTDSQIEHLNRILHQFPMTVTRYYLSLIDWNDPARDPVFRMCIPSISETDLSGDFDTSGEADNTVISGLQHKYPQTALILSTHRCAMYCRHCFRKRLVGISDDETADNVAEMAAYVNAHSEISNILISGGDAFVNSNQVIAQYLEHFTPIPHLDLIRFGTRTPVVLPERIYDDHELLDILKTYTQKKQIYVVTQFNHPKELTDHARKAVKTLLDAGVIVKNQTVLLKGINDSSHVLGALLKDLTKCGAVPYYIFQCRPVSGVKSQFQVPLMQGYEIVEGAKNMQNGQGKCIRYAMSHVTGKIEILGPVSQNEMLFKYHQAKYAKDYGRIFTGEMTPGQAWLEEPAG</sequence>
<feature type="binding site" evidence="8">
    <location>
        <position position="114"/>
    </location>
    <ligand>
        <name>[4Fe-4S] cluster</name>
        <dbReference type="ChEBI" id="CHEBI:49883"/>
        <note>4Fe-4S-S-AdoMet</note>
    </ligand>
</feature>
<dbReference type="GO" id="GO:0051539">
    <property type="term" value="F:4 iron, 4 sulfur cluster binding"/>
    <property type="evidence" value="ECO:0007669"/>
    <property type="project" value="UniProtKB-KW"/>
</dbReference>
<dbReference type="GeneID" id="93161856"/>
<keyword evidence="3" id="KW-0949">S-adenosyl-L-methionine</keyword>
<reference evidence="10 11" key="1">
    <citation type="submission" date="2011-04" db="EMBL/GenBank/DDBJ databases">
        <title>The Genome Sequence of Clostridium citroniae WAL-19142.</title>
        <authorList>
            <consortium name="The Broad Institute Genome Sequencing Platform"/>
            <person name="Earl A."/>
            <person name="Ward D."/>
            <person name="Feldgarden M."/>
            <person name="Gevers D."/>
            <person name="Warren Y.A."/>
            <person name="Tyrrell K.L."/>
            <person name="Citron D.M."/>
            <person name="Goldstein E.J."/>
            <person name="Daigneault M."/>
            <person name="Allen-Vercoe E."/>
            <person name="Young S.K."/>
            <person name="Zeng Q."/>
            <person name="Gargeya S."/>
            <person name="Fitzgerald M."/>
            <person name="Haas B."/>
            <person name="Abouelleil A."/>
            <person name="Alvarado L."/>
            <person name="Arachchi H.M."/>
            <person name="Berlin A."/>
            <person name="Brown A."/>
            <person name="Chapman S.B."/>
            <person name="Chen Z."/>
            <person name="Dunbar C."/>
            <person name="Freedman E."/>
            <person name="Gearin G."/>
            <person name="Gellesch M."/>
            <person name="Goldberg J."/>
            <person name="Griggs A."/>
            <person name="Gujja S."/>
            <person name="Heilman E.R."/>
            <person name="Heiman D."/>
            <person name="Howarth C."/>
            <person name="Larson L."/>
            <person name="Lui A."/>
            <person name="MacDonald P.J."/>
            <person name="Mehta T."/>
            <person name="Montmayeur A."/>
            <person name="Murphy C."/>
            <person name="Neiman D."/>
            <person name="Pearson M."/>
            <person name="Priest M."/>
            <person name="Roberts A."/>
            <person name="Saif S."/>
            <person name="Shea T."/>
            <person name="Shenoy N."/>
            <person name="Sisk P."/>
            <person name="Stolte C."/>
            <person name="Sykes S."/>
            <person name="White J."/>
            <person name="Yandava C."/>
            <person name="Wortman J."/>
            <person name="Nusbaum C."/>
            <person name="Birren B."/>
        </authorList>
    </citation>
    <scope>NUCLEOTIDE SEQUENCE [LARGE SCALE GENOMIC DNA]</scope>
    <source>
        <strain evidence="10 11">WAL-19142</strain>
    </source>
</reference>
<dbReference type="CDD" id="cd01335">
    <property type="entry name" value="Radical_SAM"/>
    <property type="match status" value="1"/>
</dbReference>
<name>A0A0J9C6Z0_9FIRM</name>
<dbReference type="OrthoDB" id="9768064at2"/>
<dbReference type="PROSITE" id="PS51918">
    <property type="entry name" value="RADICAL_SAM"/>
    <property type="match status" value="1"/>
</dbReference>
<dbReference type="InterPro" id="IPR013785">
    <property type="entry name" value="Aldolase_TIM"/>
</dbReference>
<keyword evidence="4 8" id="KW-0479">Metal-binding</keyword>
<keyword evidence="6" id="KW-0408">Iron</keyword>
<dbReference type="EMBL" id="ADLK01000019">
    <property type="protein sequence ID" value="KMW20186.1"/>
    <property type="molecule type" value="Genomic_DNA"/>
</dbReference>
<dbReference type="RefSeq" id="WP_045093241.1">
    <property type="nucleotide sequence ID" value="NZ_KQ235877.1"/>
</dbReference>
<dbReference type="SUPFAM" id="SSF102114">
    <property type="entry name" value="Radical SAM enzymes"/>
    <property type="match status" value="1"/>
</dbReference>
<evidence type="ECO:0000256" key="8">
    <source>
        <dbReference type="PIRSR" id="PIRSR004911-1"/>
    </source>
</evidence>
<dbReference type="Gene3D" id="3.20.20.70">
    <property type="entry name" value="Aldolase class I"/>
    <property type="match status" value="1"/>
</dbReference>
<dbReference type="SFLD" id="SFLDG01070">
    <property type="entry name" value="PLP-dependent"/>
    <property type="match status" value="1"/>
</dbReference>
<evidence type="ECO:0000259" key="9">
    <source>
        <dbReference type="PROSITE" id="PS51918"/>
    </source>
</evidence>
<dbReference type="Proteomes" id="UP000037392">
    <property type="component" value="Unassembled WGS sequence"/>
</dbReference>
<gene>
    <name evidence="10" type="ORF">HMPREF9470_02201</name>
</gene>
<evidence type="ECO:0000256" key="6">
    <source>
        <dbReference type="ARBA" id="ARBA00023004"/>
    </source>
</evidence>
<dbReference type="InterPro" id="IPR007197">
    <property type="entry name" value="rSAM"/>
</dbReference>
<dbReference type="InterPro" id="IPR003739">
    <property type="entry name" value="Lys_aminomutase/Glu_NH3_mut"/>
</dbReference>
<feature type="binding site" evidence="8">
    <location>
        <position position="107"/>
    </location>
    <ligand>
        <name>[4Fe-4S] cluster</name>
        <dbReference type="ChEBI" id="CHEBI:49883"/>
        <note>4Fe-4S-S-AdoMet</note>
    </ligand>
</feature>
<dbReference type="AlphaFoldDB" id="A0A0J9C6Z0"/>
<dbReference type="PANTHER" id="PTHR30538:SF0">
    <property type="entry name" value="L-LYSINE 2,3-AMINOMUTASE AQ_1632-RELATED"/>
    <property type="match status" value="1"/>
</dbReference>
<comment type="caution">
    <text evidence="10">The sequence shown here is derived from an EMBL/GenBank/DDBJ whole genome shotgun (WGS) entry which is preliminary data.</text>
</comment>
<feature type="domain" description="Radical SAM core" evidence="9">
    <location>
        <begin position="93"/>
        <end position="309"/>
    </location>
</feature>
<evidence type="ECO:0000256" key="5">
    <source>
        <dbReference type="ARBA" id="ARBA00022898"/>
    </source>
</evidence>
<dbReference type="NCBIfam" id="TIGR00238">
    <property type="entry name" value="KamA family radical SAM protein"/>
    <property type="match status" value="1"/>
</dbReference>
<dbReference type="Pfam" id="PF04055">
    <property type="entry name" value="Radical_SAM"/>
    <property type="match status" value="1"/>
</dbReference>
<dbReference type="GO" id="GO:0046872">
    <property type="term" value="F:metal ion binding"/>
    <property type="evidence" value="ECO:0007669"/>
    <property type="project" value="UniProtKB-KW"/>
</dbReference>
<evidence type="ECO:0000256" key="1">
    <source>
        <dbReference type="ARBA" id="ARBA00001933"/>
    </source>
</evidence>
<dbReference type="PATRIC" id="fig|742734.4.peg.2372"/>
<proteinExistence type="predicted"/>
<organism evidence="10 11">
    <name type="scientific">[Clostridium] citroniae WAL-19142</name>
    <dbReference type="NCBI Taxonomy" id="742734"/>
    <lineage>
        <taxon>Bacteria</taxon>
        <taxon>Bacillati</taxon>
        <taxon>Bacillota</taxon>
        <taxon>Clostridia</taxon>
        <taxon>Lachnospirales</taxon>
        <taxon>Lachnospiraceae</taxon>
        <taxon>Enterocloster</taxon>
    </lineage>
</organism>
<comment type="cofactor">
    <cofactor evidence="1">
        <name>pyridoxal 5'-phosphate</name>
        <dbReference type="ChEBI" id="CHEBI:597326"/>
    </cofactor>
</comment>
<keyword evidence="5" id="KW-0663">Pyridoxal phosphate</keyword>
<evidence type="ECO:0000256" key="2">
    <source>
        <dbReference type="ARBA" id="ARBA00022485"/>
    </source>
</evidence>
<feature type="binding site" evidence="8">
    <location>
        <position position="111"/>
    </location>
    <ligand>
        <name>[4Fe-4S] cluster</name>
        <dbReference type="ChEBI" id="CHEBI:49883"/>
        <note>4Fe-4S-S-AdoMet</note>
    </ligand>
</feature>
<dbReference type="PIRSF" id="PIRSF004911">
    <property type="entry name" value="DUF160"/>
    <property type="match status" value="1"/>
</dbReference>
<dbReference type="GO" id="GO:0003824">
    <property type="term" value="F:catalytic activity"/>
    <property type="evidence" value="ECO:0007669"/>
    <property type="project" value="InterPro"/>
</dbReference>
<dbReference type="InterPro" id="IPR058240">
    <property type="entry name" value="rSAM_sf"/>
</dbReference>
<dbReference type="SFLD" id="SFLDS00029">
    <property type="entry name" value="Radical_SAM"/>
    <property type="match status" value="1"/>
</dbReference>
<evidence type="ECO:0000256" key="4">
    <source>
        <dbReference type="ARBA" id="ARBA00022723"/>
    </source>
</evidence>
<keyword evidence="7 8" id="KW-0411">Iron-sulfur</keyword>